<evidence type="ECO:0000256" key="4">
    <source>
        <dbReference type="SAM" id="SignalP"/>
    </source>
</evidence>
<name>A0ABS3N1A1_9BACI</name>
<protein>
    <submittedName>
        <fullName evidence="6">Substrate-binding domain-containing protein</fullName>
    </submittedName>
</protein>
<dbReference type="Gene3D" id="3.40.50.2300">
    <property type="match status" value="2"/>
</dbReference>
<gene>
    <name evidence="6" type="ORF">I7822_09170</name>
</gene>
<dbReference type="InterPro" id="IPR028082">
    <property type="entry name" value="Peripla_BP_I"/>
</dbReference>
<dbReference type="Pfam" id="PF13407">
    <property type="entry name" value="Peripla_BP_4"/>
    <property type="match status" value="1"/>
</dbReference>
<dbReference type="SUPFAM" id="SSF53822">
    <property type="entry name" value="Periplasmic binding protein-like I"/>
    <property type="match status" value="1"/>
</dbReference>
<evidence type="ECO:0000256" key="2">
    <source>
        <dbReference type="ARBA" id="ARBA00007639"/>
    </source>
</evidence>
<organism evidence="6 7">
    <name type="scientific">Metabacillus bambusae</name>
    <dbReference type="NCBI Taxonomy" id="2795218"/>
    <lineage>
        <taxon>Bacteria</taxon>
        <taxon>Bacillati</taxon>
        <taxon>Bacillota</taxon>
        <taxon>Bacilli</taxon>
        <taxon>Bacillales</taxon>
        <taxon>Bacillaceae</taxon>
        <taxon>Metabacillus</taxon>
    </lineage>
</organism>
<comment type="subcellular location">
    <subcellularLocation>
        <location evidence="1">Cell envelope</location>
    </subcellularLocation>
</comment>
<comment type="similarity">
    <text evidence="2">Belongs to the bacterial solute-binding protein 2 family.</text>
</comment>
<feature type="chain" id="PRO_5046738504" evidence="4">
    <location>
        <begin position="20"/>
        <end position="322"/>
    </location>
</feature>
<feature type="signal peptide" evidence="4">
    <location>
        <begin position="1"/>
        <end position="19"/>
    </location>
</feature>
<dbReference type="EMBL" id="JAGDEL010000005">
    <property type="protein sequence ID" value="MBO1511840.1"/>
    <property type="molecule type" value="Genomic_DNA"/>
</dbReference>
<comment type="caution">
    <text evidence="6">The sequence shown here is derived from an EMBL/GenBank/DDBJ whole genome shotgun (WGS) entry which is preliminary data.</text>
</comment>
<dbReference type="PANTHER" id="PTHR46847">
    <property type="entry name" value="D-ALLOSE-BINDING PERIPLASMIC PROTEIN-RELATED"/>
    <property type="match status" value="1"/>
</dbReference>
<dbReference type="RefSeq" id="WP_207977216.1">
    <property type="nucleotide sequence ID" value="NZ_JAGDEL010000005.1"/>
</dbReference>
<reference evidence="6 7" key="1">
    <citation type="submission" date="2021-03" db="EMBL/GenBank/DDBJ databases">
        <title>Whole genome sequence of Metabacillus bambusae BG109.</title>
        <authorList>
            <person name="Jeong J.W."/>
        </authorList>
    </citation>
    <scope>NUCLEOTIDE SEQUENCE [LARGE SCALE GENOMIC DNA]</scope>
    <source>
        <strain evidence="6 7">BG109</strain>
    </source>
</reference>
<dbReference type="PANTHER" id="PTHR46847:SF2">
    <property type="entry name" value="ABC TRANSPORTER SUGAR-BINDING PROTEIN"/>
    <property type="match status" value="1"/>
</dbReference>
<evidence type="ECO:0000256" key="3">
    <source>
        <dbReference type="ARBA" id="ARBA00022729"/>
    </source>
</evidence>
<keyword evidence="7" id="KW-1185">Reference proteome</keyword>
<feature type="domain" description="Periplasmic binding protein" evidence="5">
    <location>
        <begin position="44"/>
        <end position="298"/>
    </location>
</feature>
<accession>A0ABS3N1A1</accession>
<evidence type="ECO:0000313" key="6">
    <source>
        <dbReference type="EMBL" id="MBO1511840.1"/>
    </source>
</evidence>
<dbReference type="PROSITE" id="PS51257">
    <property type="entry name" value="PROKAR_LIPOPROTEIN"/>
    <property type="match status" value="1"/>
</dbReference>
<proteinExistence type="inferred from homology"/>
<keyword evidence="3 4" id="KW-0732">Signal</keyword>
<evidence type="ECO:0000259" key="5">
    <source>
        <dbReference type="Pfam" id="PF13407"/>
    </source>
</evidence>
<dbReference type="Proteomes" id="UP000663981">
    <property type="component" value="Unassembled WGS sequence"/>
</dbReference>
<evidence type="ECO:0000256" key="1">
    <source>
        <dbReference type="ARBA" id="ARBA00004196"/>
    </source>
</evidence>
<evidence type="ECO:0000313" key="7">
    <source>
        <dbReference type="Proteomes" id="UP000663981"/>
    </source>
</evidence>
<sequence length="322" mass="33886">MKKVLMILTAILLSIGLAACGSQGSEEAASGGGEEAGSKKLSKVGLTVMTLDNPYFVAFKNSLEAEAEKEGFEALVNSADFDLAKQQSQIENFISKGVDVILINAVDSQGIAGGVQQAVAAGIPVIAVDVGADGGTTATVMSDNYQAGVLAGEYLAERLGGKGNVVLLNGNPITSIFDRVDGFKEAIAKYPDIKIVAEQNGELNRDKSYSVMENILSSNPVGEIDAVYGVNDPTAIGGYLAAKAADRTELFFVGVDGSQDAIDFIKKDDMFGFTAAQHPEQEIVEAIKLAKDLLAGKEVKEEILVPVDPVSKDNVDTFKPEF</sequence>
<dbReference type="InterPro" id="IPR025997">
    <property type="entry name" value="SBP_2_dom"/>
</dbReference>